<dbReference type="Pfam" id="PF00350">
    <property type="entry name" value="Dynamin_N"/>
    <property type="match status" value="1"/>
</dbReference>
<dbReference type="GO" id="GO:0008017">
    <property type="term" value="F:microtubule binding"/>
    <property type="evidence" value="ECO:0007669"/>
    <property type="project" value="TreeGrafter"/>
</dbReference>
<feature type="domain" description="GED" evidence="6">
    <location>
        <begin position="523"/>
        <end position="608"/>
    </location>
</feature>
<feature type="domain" description="Dynamin-type G" evidence="7">
    <location>
        <begin position="37"/>
        <end position="309"/>
    </location>
</feature>
<dbReference type="GO" id="GO:0005874">
    <property type="term" value="C:microtubule"/>
    <property type="evidence" value="ECO:0007669"/>
    <property type="project" value="TreeGrafter"/>
</dbReference>
<dbReference type="InterPro" id="IPR001401">
    <property type="entry name" value="Dynamin_GTPase"/>
</dbReference>
<dbReference type="PANTHER" id="PTHR11566">
    <property type="entry name" value="DYNAMIN"/>
    <property type="match status" value="1"/>
</dbReference>
<evidence type="ECO:0000256" key="2">
    <source>
        <dbReference type="ARBA" id="ARBA00022490"/>
    </source>
</evidence>
<comment type="similarity">
    <text evidence="5">Belongs to the TRAFAC class dynamin-like GTPase superfamily. Dynamin/Fzo/YdjA family.</text>
</comment>
<dbReference type="GO" id="GO:0098793">
    <property type="term" value="C:presynapse"/>
    <property type="evidence" value="ECO:0007669"/>
    <property type="project" value="GOC"/>
</dbReference>
<evidence type="ECO:0000313" key="8">
    <source>
        <dbReference type="EMBL" id="QCQ29107.1"/>
    </source>
</evidence>
<dbReference type="Pfam" id="PF02212">
    <property type="entry name" value="GED"/>
    <property type="match status" value="1"/>
</dbReference>
<dbReference type="InterPro" id="IPR022812">
    <property type="entry name" value="Dynamin"/>
</dbReference>
<dbReference type="InterPro" id="IPR027417">
    <property type="entry name" value="P-loop_NTPase"/>
</dbReference>
<dbReference type="PRINTS" id="PR00195">
    <property type="entry name" value="DYNAMIN"/>
</dbReference>
<dbReference type="CDD" id="cd08771">
    <property type="entry name" value="DLP_1"/>
    <property type="match status" value="1"/>
</dbReference>
<dbReference type="PROSITE" id="PS51388">
    <property type="entry name" value="GED"/>
    <property type="match status" value="1"/>
</dbReference>
<dbReference type="SMART" id="SM00302">
    <property type="entry name" value="GED"/>
    <property type="match status" value="1"/>
</dbReference>
<dbReference type="GO" id="GO:0016185">
    <property type="term" value="P:synaptic vesicle budding from presynaptic endocytic zone membrane"/>
    <property type="evidence" value="ECO:0007669"/>
    <property type="project" value="TreeGrafter"/>
</dbReference>
<dbReference type="InterPro" id="IPR019762">
    <property type="entry name" value="Dynamin_GTPase_CS"/>
</dbReference>
<dbReference type="SMART" id="SM00053">
    <property type="entry name" value="DYNc"/>
    <property type="match status" value="1"/>
</dbReference>
<dbReference type="GO" id="GO:0005525">
    <property type="term" value="F:GTP binding"/>
    <property type="evidence" value="ECO:0007669"/>
    <property type="project" value="UniProtKB-KW"/>
</dbReference>
<dbReference type="GO" id="GO:0005886">
    <property type="term" value="C:plasma membrane"/>
    <property type="evidence" value="ECO:0007669"/>
    <property type="project" value="TreeGrafter"/>
</dbReference>
<dbReference type="PROSITE" id="PS51718">
    <property type="entry name" value="G_DYNAMIN_2"/>
    <property type="match status" value="1"/>
</dbReference>
<evidence type="ECO:0000259" key="6">
    <source>
        <dbReference type="PROSITE" id="PS51388"/>
    </source>
</evidence>
<name>A0A4Y5L9J9_ONCMY</name>
<proteinExistence type="evidence at transcript level"/>
<evidence type="ECO:0000256" key="4">
    <source>
        <dbReference type="ARBA" id="ARBA00023134"/>
    </source>
</evidence>
<keyword evidence="3 5" id="KW-0547">Nucleotide-binding</keyword>
<evidence type="ECO:0000256" key="1">
    <source>
        <dbReference type="ARBA" id="ARBA00004496"/>
    </source>
</evidence>
<protein>
    <submittedName>
        <fullName evidence="8">Interferon-induced GTP-binding protein Mx8</fullName>
    </submittedName>
</protein>
<dbReference type="GO" id="GO:0005634">
    <property type="term" value="C:nucleus"/>
    <property type="evidence" value="ECO:0007669"/>
    <property type="project" value="TreeGrafter"/>
</dbReference>
<dbReference type="GO" id="GO:0051607">
    <property type="term" value="P:defense response to virus"/>
    <property type="evidence" value="ECO:0007669"/>
    <property type="project" value="TreeGrafter"/>
</dbReference>
<dbReference type="InterPro" id="IPR020850">
    <property type="entry name" value="GED_dom"/>
</dbReference>
<accession>A0A4Y5L9J9</accession>
<keyword evidence="4 5" id="KW-0342">GTP-binding</keyword>
<dbReference type="Pfam" id="PF01031">
    <property type="entry name" value="Dynamin_M"/>
    <property type="match status" value="1"/>
</dbReference>
<dbReference type="SUPFAM" id="SSF52540">
    <property type="entry name" value="P-loop containing nucleoside triphosphate hydrolases"/>
    <property type="match status" value="1"/>
</dbReference>
<evidence type="ECO:0000256" key="3">
    <source>
        <dbReference type="ARBA" id="ARBA00022741"/>
    </source>
</evidence>
<organism evidence="8">
    <name type="scientific">Oncorhynchus mykiss</name>
    <name type="common">Rainbow trout</name>
    <name type="synonym">Salmo gairdneri</name>
    <dbReference type="NCBI Taxonomy" id="8022"/>
    <lineage>
        <taxon>Eukaryota</taxon>
        <taxon>Metazoa</taxon>
        <taxon>Chordata</taxon>
        <taxon>Craniata</taxon>
        <taxon>Vertebrata</taxon>
        <taxon>Euteleostomi</taxon>
        <taxon>Actinopterygii</taxon>
        <taxon>Neopterygii</taxon>
        <taxon>Teleostei</taxon>
        <taxon>Protacanthopterygii</taxon>
        <taxon>Salmoniformes</taxon>
        <taxon>Salmonidae</taxon>
        <taxon>Salmoninae</taxon>
        <taxon>Oncorhynchus</taxon>
    </lineage>
</organism>
<dbReference type="PROSITE" id="PS00410">
    <property type="entry name" value="G_DYNAMIN_1"/>
    <property type="match status" value="1"/>
</dbReference>
<dbReference type="Gene3D" id="1.20.120.1240">
    <property type="entry name" value="Dynamin, middle domain"/>
    <property type="match status" value="1"/>
</dbReference>
<dbReference type="AlphaFoldDB" id="A0A4Y5L9J9"/>
<evidence type="ECO:0000256" key="5">
    <source>
        <dbReference type="RuleBase" id="RU003932"/>
    </source>
</evidence>
<evidence type="ECO:0000259" key="7">
    <source>
        <dbReference type="PROSITE" id="PS51718"/>
    </source>
</evidence>
<dbReference type="InterPro" id="IPR045063">
    <property type="entry name" value="Dynamin_N"/>
</dbReference>
<dbReference type="Gene3D" id="3.40.50.300">
    <property type="entry name" value="P-loop containing nucleotide triphosphate hydrolases"/>
    <property type="match status" value="1"/>
</dbReference>
<dbReference type="InterPro" id="IPR030381">
    <property type="entry name" value="G_DYNAMIN_dom"/>
</dbReference>
<dbReference type="GO" id="GO:0003924">
    <property type="term" value="F:GTPase activity"/>
    <property type="evidence" value="ECO:0007669"/>
    <property type="project" value="InterPro"/>
</dbReference>
<dbReference type="InterPro" id="IPR000375">
    <property type="entry name" value="Dynamin_stalk"/>
</dbReference>
<dbReference type="GO" id="GO:0005737">
    <property type="term" value="C:cytoplasm"/>
    <property type="evidence" value="ECO:0007669"/>
    <property type="project" value="UniProtKB-SubCell"/>
</dbReference>
<dbReference type="GO" id="GO:0031623">
    <property type="term" value="P:receptor internalization"/>
    <property type="evidence" value="ECO:0007669"/>
    <property type="project" value="TreeGrafter"/>
</dbReference>
<dbReference type="PANTHER" id="PTHR11566:SF225">
    <property type="entry name" value="INTERFERON-INDUCED GTP-BINDING PROTEIN MX-RELATED"/>
    <property type="match status" value="1"/>
</dbReference>
<dbReference type="InterPro" id="IPR003130">
    <property type="entry name" value="GED"/>
</dbReference>
<comment type="subcellular location">
    <subcellularLocation>
        <location evidence="1">Cytoplasm</location>
    </subcellularLocation>
</comment>
<sequence length="608" mass="69643">MSDDEDGPSMFQDQLAKKVRPFIELIDYLRSIGIEKELPLPSIAVVGDQSSGKSSVLEALSGVALPRGNGIVTRCPLELRLCYVSGVVWKAVISYKNKTFEFDDREEVARHVEQAQNELAGRGVGICEDLITLKIKSSTVCDLSLIDLPGIARVPVPGQPEDIEAQIKSLIMKYISKKKTINLVVIPCYNDIATTEALKMVQKVDPEGTRTLAILTKPDLIDKGTEKDVLEIVRNKTLPLNMGYVIVKCRGQKQIDDKMSIAQALEEELDFFQDHEHFKSLLLEERATTKHLATKLTYTLVNHIKKSLPDMSNQIKKQLWNVRKALVECEGGPPSDLAERKEFLIGIITEFNEKITRLSTGDNTVEENLFVLMRSEFADWMKSLQNAKPNYHEVVQQVVDEYDLKHRGSELPGFTNYMEFKRVVQRLVAKLREPAMMTLQKIREMVHTQFVNLSKVSFENFPYLQHVSMKNIENIQEWQSNIVMKRIEEQFQMEMQVYTQDEIFFETLNPEEETPDCSCYDTRSKYPELLKAYYEIVVQRLADQVPMLIRYFILKESARILCSKMLGLLNSDDLDEMLTEESEIGRRRSALRSRVERLGLANDKISSL</sequence>
<reference evidence="8" key="1">
    <citation type="journal article" date="2019" name="Fish Shellfish Immunol.">
        <title>Lineage/species-specific expansion of the Mx gene family in teleosts: Differential expression and modulation of nine Mx genes in rainbow trout Oncorhynchus mykiss.</title>
        <authorList>
            <person name="Wang T."/>
            <person name="Liu F."/>
            <person name="Tian G."/>
            <person name="Secombes C.J."/>
            <person name="Wang T."/>
        </authorList>
    </citation>
    <scope>NUCLEOTIDE SEQUENCE</scope>
</reference>
<dbReference type="EMBL" id="MK301138">
    <property type="protein sequence ID" value="QCQ29107.1"/>
    <property type="molecule type" value="mRNA"/>
</dbReference>
<keyword evidence="2" id="KW-0963">Cytoplasm</keyword>